<gene>
    <name evidence="1" type="ORF">COS11_06440</name>
</gene>
<organism evidence="1 2">
    <name type="scientific">bacterium (Candidatus Ratteibacteria) CG01_land_8_20_14_3_00_40_19</name>
    <dbReference type="NCBI Taxonomy" id="2014290"/>
    <lineage>
        <taxon>Bacteria</taxon>
        <taxon>Candidatus Ratteibacteria</taxon>
    </lineage>
</organism>
<proteinExistence type="predicted"/>
<reference evidence="2" key="1">
    <citation type="submission" date="2017-09" db="EMBL/GenBank/DDBJ databases">
        <title>Depth-based differentiation of microbial function through sediment-hosted aquifers and enrichment of novel symbionts in the deep terrestrial subsurface.</title>
        <authorList>
            <person name="Probst A.J."/>
            <person name="Ladd B."/>
            <person name="Jarett J.K."/>
            <person name="Geller-Mcgrath D.E."/>
            <person name="Sieber C.M.K."/>
            <person name="Emerson J.B."/>
            <person name="Anantharaman K."/>
            <person name="Thomas B.C."/>
            <person name="Malmstrom R."/>
            <person name="Stieglmeier M."/>
            <person name="Klingl A."/>
            <person name="Woyke T."/>
            <person name="Ryan C.M."/>
            <person name="Banfield J.F."/>
        </authorList>
    </citation>
    <scope>NUCLEOTIDE SEQUENCE [LARGE SCALE GENOMIC DNA]</scope>
</reference>
<evidence type="ECO:0000313" key="2">
    <source>
        <dbReference type="Proteomes" id="UP000228886"/>
    </source>
</evidence>
<evidence type="ECO:0000313" key="1">
    <source>
        <dbReference type="EMBL" id="PIV63623.1"/>
    </source>
</evidence>
<evidence type="ECO:0008006" key="3">
    <source>
        <dbReference type="Google" id="ProtNLM"/>
    </source>
</evidence>
<dbReference type="Proteomes" id="UP000228886">
    <property type="component" value="Unassembled WGS sequence"/>
</dbReference>
<comment type="caution">
    <text evidence="1">The sequence shown here is derived from an EMBL/GenBank/DDBJ whole genome shotgun (WGS) entry which is preliminary data.</text>
</comment>
<sequence>MESKNTILTEKKLKDIEDIIASSGRIVTADDIYKTLSKKYSKFALKKRIYGLKEKGWLIPLRRGLYYICDISSRGFLDISPFIIASAFDKDSYISLDSALSFYNLFEQMLRTTSSITMSKSKKYVFQDNTYRYLRINKKLYFGFKTENLEGYYVKVAELEKVILDYLYFKNDTYSVDLLIEKLQKAKDRIDFKKLFNYARKFPETTRRKLGFILDLIKIDTEELHRAVRAKGYSKLTSKSKRFNAKWRLYYEDRFTG</sequence>
<protein>
    <recommendedName>
        <fullName evidence="3">AbiEi antitoxin C-terminal domain-containing protein</fullName>
    </recommendedName>
</protein>
<name>A0A2M7E7C9_9BACT</name>
<dbReference type="AlphaFoldDB" id="A0A2M7E7C9"/>
<accession>A0A2M7E7C9</accession>
<dbReference type="EMBL" id="PETL01000308">
    <property type="protein sequence ID" value="PIV63623.1"/>
    <property type="molecule type" value="Genomic_DNA"/>
</dbReference>